<dbReference type="Proteomes" id="UP000253729">
    <property type="component" value="Unassembled WGS sequence"/>
</dbReference>
<evidence type="ECO:0000256" key="8">
    <source>
        <dbReference type="ARBA" id="ARBA00022840"/>
    </source>
</evidence>
<dbReference type="GO" id="GO:0043138">
    <property type="term" value="F:3'-5' DNA helicase activity"/>
    <property type="evidence" value="ECO:0007669"/>
    <property type="project" value="UniProtKB-EC"/>
</dbReference>
<dbReference type="CDD" id="cd18794">
    <property type="entry name" value="SF2_C_RecQ"/>
    <property type="match status" value="1"/>
</dbReference>
<feature type="compositionally biased region" description="Polar residues" evidence="15">
    <location>
        <begin position="1546"/>
        <end position="1562"/>
    </location>
</feature>
<dbReference type="PROSITE" id="PS00690">
    <property type="entry name" value="DEAH_ATP_HELICASE"/>
    <property type="match status" value="1"/>
</dbReference>
<keyword evidence="9" id="KW-0238">DNA-binding</keyword>
<dbReference type="SMART" id="SM00956">
    <property type="entry name" value="RQC"/>
    <property type="match status" value="1"/>
</dbReference>
<dbReference type="InterPro" id="IPR002464">
    <property type="entry name" value="DNA/RNA_helicase_DEAH_CS"/>
</dbReference>
<dbReference type="InterPro" id="IPR044876">
    <property type="entry name" value="HRDC_dom_sf"/>
</dbReference>
<feature type="domain" description="Helicase ATP-binding" evidence="17">
    <location>
        <begin position="743"/>
        <end position="924"/>
    </location>
</feature>
<evidence type="ECO:0000256" key="2">
    <source>
        <dbReference type="ARBA" id="ARBA00004123"/>
    </source>
</evidence>
<dbReference type="InterPro" id="IPR036390">
    <property type="entry name" value="WH_DNA-bd_sf"/>
</dbReference>
<feature type="region of interest" description="Disordered" evidence="15">
    <location>
        <begin position="208"/>
        <end position="421"/>
    </location>
</feature>
<dbReference type="FunFam" id="3.40.50.300:FF:000537">
    <property type="entry name" value="Bloom syndrome RecQ-like helicase"/>
    <property type="match status" value="1"/>
</dbReference>
<dbReference type="Pfam" id="PF00271">
    <property type="entry name" value="Helicase_C"/>
    <property type="match status" value="1"/>
</dbReference>
<evidence type="ECO:0000256" key="13">
    <source>
        <dbReference type="ARBA" id="ARBA00034617"/>
    </source>
</evidence>
<dbReference type="CDD" id="cd17920">
    <property type="entry name" value="DEXHc_RecQ"/>
    <property type="match status" value="1"/>
</dbReference>
<feature type="compositionally biased region" description="Basic and acidic residues" evidence="15">
    <location>
        <begin position="130"/>
        <end position="139"/>
    </location>
</feature>
<dbReference type="SMART" id="SM00487">
    <property type="entry name" value="DEXDc"/>
    <property type="match status" value="1"/>
</dbReference>
<evidence type="ECO:0000256" key="3">
    <source>
        <dbReference type="ARBA" id="ARBA00005446"/>
    </source>
</evidence>
<evidence type="ECO:0000256" key="6">
    <source>
        <dbReference type="ARBA" id="ARBA00022801"/>
    </source>
</evidence>
<keyword evidence="12" id="KW-0539">Nucleus</keyword>
<keyword evidence="7 19" id="KW-0347">Helicase</keyword>
<dbReference type="FunFam" id="1.10.150.80:FF:000020">
    <property type="entry name" value="RecQ family helicase MusN"/>
    <property type="match status" value="1"/>
</dbReference>
<protein>
    <recommendedName>
        <fullName evidence="14">DNA 3'-5' helicase</fullName>
        <ecNumber evidence="14">5.6.2.4</ecNumber>
    </recommendedName>
</protein>
<feature type="domain" description="HRDC" evidence="16">
    <location>
        <begin position="1349"/>
        <end position="1432"/>
    </location>
</feature>
<dbReference type="GO" id="GO:0006260">
    <property type="term" value="P:DNA replication"/>
    <property type="evidence" value="ECO:0007669"/>
    <property type="project" value="InterPro"/>
</dbReference>
<evidence type="ECO:0000313" key="20">
    <source>
        <dbReference type="Proteomes" id="UP000253729"/>
    </source>
</evidence>
<dbReference type="InterPro" id="IPR010997">
    <property type="entry name" value="HRDC-like_sf"/>
</dbReference>
<organism evidence="19 20">
    <name type="scientific">Aspergillus welwitschiae</name>
    <dbReference type="NCBI Taxonomy" id="1341132"/>
    <lineage>
        <taxon>Eukaryota</taxon>
        <taxon>Fungi</taxon>
        <taxon>Dikarya</taxon>
        <taxon>Ascomycota</taxon>
        <taxon>Pezizomycotina</taxon>
        <taxon>Eurotiomycetes</taxon>
        <taxon>Eurotiomycetidae</taxon>
        <taxon>Eurotiales</taxon>
        <taxon>Aspergillaceae</taxon>
        <taxon>Aspergillus</taxon>
        <taxon>Aspergillus subgen. Circumdati</taxon>
    </lineage>
</organism>
<dbReference type="GO" id="GO:0005634">
    <property type="term" value="C:nucleus"/>
    <property type="evidence" value="ECO:0007669"/>
    <property type="project" value="UniProtKB-SubCell"/>
</dbReference>
<dbReference type="Gene3D" id="1.10.10.10">
    <property type="entry name" value="Winged helix-like DNA-binding domain superfamily/Winged helix DNA-binding domain"/>
    <property type="match status" value="1"/>
</dbReference>
<dbReference type="InterPro" id="IPR014001">
    <property type="entry name" value="Helicase_ATP-bd"/>
</dbReference>
<dbReference type="PANTHER" id="PTHR13710:SF153">
    <property type="entry name" value="RECQ-LIKE DNA HELICASE BLM"/>
    <property type="match status" value="1"/>
</dbReference>
<dbReference type="STRING" id="1341132.A0A3F3QA68"/>
<feature type="compositionally biased region" description="Polar residues" evidence="15">
    <location>
        <begin position="408"/>
        <end position="420"/>
    </location>
</feature>
<keyword evidence="11" id="KW-0413">Isomerase</keyword>
<keyword evidence="6" id="KW-0378">Hydrolase</keyword>
<evidence type="ECO:0000259" key="17">
    <source>
        <dbReference type="PROSITE" id="PS51192"/>
    </source>
</evidence>
<comment type="catalytic activity">
    <reaction evidence="13">
        <text>Couples ATP hydrolysis with the unwinding of duplex DNA by translocating in the 3'-5' direction.</text>
        <dbReference type="EC" id="5.6.2.4"/>
    </reaction>
</comment>
<dbReference type="FunFam" id="1.10.10.10:FF:000495">
    <property type="entry name" value="RecQ family helicase MusN"/>
    <property type="match status" value="1"/>
</dbReference>
<sequence length="1568" mass="174548">MTKNNLAAHLKWLLQQGPSLYPSLSPSAHESHNNTADRNQPTAPVPPAGTLAHQPEDIPFTTDDLQPEVKPADTDHVDEKAEVDSDTEMARLLLTPASARKPRMLSLSKDAGAPTPKPLKSSQSVKSPFKGRENGPDRAIKGTVNQRAYHFRGSSYELFQLDLQSPRSPLRSPKTSLTPFGSKQPLNTKSPLFDSDIDTIDLTGDLNQTTLSSDTSDGFEEPQRLWAEDAASRREPLDKRGKKRKSDDYVSDLVSPRKNGSKTRSPLKAVESAKTPRSTSTRLQPGKSPRTTRKDFITRADGPSGLPSLSQSSRVGHVIADSDDDDGDENLFDDWVPDGDGPTLNSNESPYPILPNQDSSDEHAPPSPARKKTRASPWAPDAMDVVPSSILPPRKDTHISPKPITHVPATTDSPSSQPQNEDVAKFLSLSADSLEGAIATLKSTLTKNSEIVYERAMRGELAPDLIAENKTLTDRIEAINLLKQQRVTYQSYDLKRNKLKKRLMQVITQGGDPSEMPELVESREATTQLQKVESDIQHLLARSKLLSIPLLDVRPLRYKADHPTTLSRPSPVLISALDDTTISGVSSRSHAPSTVDYSNSRSEISTRVSDLSFKNTNGTSSIRAFNYDDPTTLDDDDAFTRTMGSPTRPAVDADEFDLDDEDMLEAAGFLDEGYSLATDNHGFHNRKVFAETSGNASRTPLSQPKSQGHNALWNQHPWSKDVRNALKDRFHLRGFRLNQLEAIDATLSGKDTFVLMPTGGGKSLCYQLPSVVTSGSTRGVTIVISPLLSLMQDQVSHLNRLNIKAYLLNGETPKEQRQWILSTLSGSLAEEDIELLYITPEMVNKSQAITKSLEKLNRSRKLARIVIDEAHCVSQWGHDFRPDYKELGELRNQLPGVPMMALTATATENVKVDVIHNLRMEGCEVFSQSFNRPNLTYEVRIKKKGTELLASIADTIKTSYANKSGIVYCLSRKTCEKVASGLRDDYRIKAEHYHAGMDSAERAKIQQDWQAGRTHVIVATIAFGMGIDKPDVRFVIHHSIPKSLEGYYQETGRAGRDGKRSGCYLYYCYKDTSTISSMIDKGEGSKQQKNRQRQMLHNVVQYCENRSDCRRVQILAYFNEYFRRQDCNASCDNCKSDSVFELHDFSHYATSAVKVVRYFQSIEDKVTLSYCVNIFRGSVKRFRSPQHRQAPGYGDGSGLELGEAERLFHRLLGEGALVEENVVNGSKFAIQYIKVGRRAADFESGRCKLKLDVRVSPNGKARKSNSGSRTDGGNKEYQPQSTNVSSPVQAANQRRLSRFRYQGGAGDTTDDDADSDGFERVRIAGKPAQERRRTPGPPITQDRRFEQLDPLHKAVAEDFMVYAKNYCQDLVMQKGLRNQPFTDSVLREMVIVFPKDMAELATIPGIDPDKVNRYGGQILKLVRDTQRRYAELKKEQDDADGVVPDPNHHNVINLTSTEDEFSDGGIFTDHPSTFNVDETLSSRYFSTQNTAGLDSDDEDDGPGKSSRPRARKRQTTKRPRRQNAAPRSRAKSTGARRKSDDRADNRSSAPRKTTKAKPSTSRIGMMPI</sequence>
<keyword evidence="4" id="KW-0547">Nucleotide-binding</keyword>
<feature type="compositionally biased region" description="Polar residues" evidence="15">
    <location>
        <begin position="166"/>
        <end position="190"/>
    </location>
</feature>
<feature type="compositionally biased region" description="Low complexity" evidence="15">
    <location>
        <begin position="302"/>
        <end position="313"/>
    </location>
</feature>
<reference evidence="19 20" key="1">
    <citation type="submission" date="2018-07" db="EMBL/GenBank/DDBJ databases">
        <title>The genomes of Aspergillus section Nigri reveals drivers in fungal speciation.</title>
        <authorList>
            <consortium name="DOE Joint Genome Institute"/>
            <person name="Vesth T.C."/>
            <person name="Nybo J."/>
            <person name="Theobald S."/>
            <person name="Brandl J."/>
            <person name="Frisvad J.C."/>
            <person name="Nielsen K.F."/>
            <person name="Lyhne E.K."/>
            <person name="Kogle M.E."/>
            <person name="Kuo A."/>
            <person name="Riley R."/>
            <person name="Clum A."/>
            <person name="Nolan M."/>
            <person name="Lipzen A."/>
            <person name="Salamov A."/>
            <person name="Henrissat B."/>
            <person name="Wiebenga A."/>
            <person name="De vries R.P."/>
            <person name="Grigoriev I.V."/>
            <person name="Mortensen U.H."/>
            <person name="Andersen M.R."/>
            <person name="Baker S.E."/>
        </authorList>
    </citation>
    <scope>NUCLEOTIDE SEQUENCE [LARGE SCALE GENOMIC DNA]</scope>
    <source>
        <strain evidence="19 20">CBS 139.54b</strain>
    </source>
</reference>
<dbReference type="EC" id="5.6.2.4" evidence="14"/>
<evidence type="ECO:0000256" key="11">
    <source>
        <dbReference type="ARBA" id="ARBA00023235"/>
    </source>
</evidence>
<dbReference type="NCBIfam" id="TIGR00614">
    <property type="entry name" value="recQ_fam"/>
    <property type="match status" value="1"/>
</dbReference>
<dbReference type="EMBL" id="KZ852038">
    <property type="protein sequence ID" value="RDH36101.1"/>
    <property type="molecule type" value="Genomic_DNA"/>
</dbReference>
<keyword evidence="20" id="KW-1185">Reference proteome</keyword>
<evidence type="ECO:0000256" key="12">
    <source>
        <dbReference type="ARBA" id="ARBA00023242"/>
    </source>
</evidence>
<comment type="subcellular location">
    <subcellularLocation>
        <location evidence="2">Nucleus</location>
    </subcellularLocation>
</comment>
<keyword evidence="10" id="KW-0234">DNA repair</keyword>
<feature type="compositionally biased region" description="Acidic residues" evidence="15">
    <location>
        <begin position="321"/>
        <end position="337"/>
    </location>
</feature>
<dbReference type="InterPro" id="IPR032284">
    <property type="entry name" value="RecQ_Zn-bd"/>
</dbReference>
<keyword evidence="8" id="KW-0067">ATP-binding</keyword>
<dbReference type="FunFam" id="3.40.50.300:FF:001975">
    <property type="entry name" value="ATP-dependent DNA helicase"/>
    <property type="match status" value="1"/>
</dbReference>
<dbReference type="InterPro" id="IPR004589">
    <property type="entry name" value="DNA_helicase_ATP-dep_RecQ"/>
</dbReference>
<evidence type="ECO:0000259" key="16">
    <source>
        <dbReference type="PROSITE" id="PS50967"/>
    </source>
</evidence>
<comment type="cofactor">
    <cofactor evidence="1">
        <name>Zn(2+)</name>
        <dbReference type="ChEBI" id="CHEBI:29105"/>
    </cofactor>
</comment>
<dbReference type="PANTHER" id="PTHR13710">
    <property type="entry name" value="DNA HELICASE RECQ FAMILY MEMBER"/>
    <property type="match status" value="1"/>
</dbReference>
<feature type="compositionally biased region" description="Basic and acidic residues" evidence="15">
    <location>
        <begin position="221"/>
        <end position="239"/>
    </location>
</feature>
<dbReference type="PROSITE" id="PS51194">
    <property type="entry name" value="HELICASE_CTER"/>
    <property type="match status" value="1"/>
</dbReference>
<evidence type="ECO:0000256" key="9">
    <source>
        <dbReference type="ARBA" id="ARBA00023125"/>
    </source>
</evidence>
<dbReference type="SUPFAM" id="SSF46785">
    <property type="entry name" value="Winged helix' DNA-binding domain"/>
    <property type="match status" value="1"/>
</dbReference>
<dbReference type="Gene3D" id="1.10.150.80">
    <property type="entry name" value="HRDC domain"/>
    <property type="match status" value="1"/>
</dbReference>
<dbReference type="GO" id="GO:0005524">
    <property type="term" value="F:ATP binding"/>
    <property type="evidence" value="ECO:0007669"/>
    <property type="project" value="UniProtKB-KW"/>
</dbReference>
<comment type="similarity">
    <text evidence="3">Belongs to the helicase family. RecQ subfamily.</text>
</comment>
<name>A0A3F3QA68_9EURO</name>
<evidence type="ECO:0000256" key="4">
    <source>
        <dbReference type="ARBA" id="ARBA00022741"/>
    </source>
</evidence>
<feature type="compositionally biased region" description="Basic residues" evidence="15">
    <location>
        <begin position="1506"/>
        <end position="1521"/>
    </location>
</feature>
<evidence type="ECO:0000256" key="14">
    <source>
        <dbReference type="ARBA" id="ARBA00034808"/>
    </source>
</evidence>
<evidence type="ECO:0000256" key="15">
    <source>
        <dbReference type="SAM" id="MobiDB-lite"/>
    </source>
</evidence>
<dbReference type="Gene3D" id="3.40.50.300">
    <property type="entry name" value="P-loop containing nucleotide triphosphate hydrolases"/>
    <property type="match status" value="2"/>
</dbReference>
<proteinExistence type="inferred from homology"/>
<dbReference type="RefSeq" id="XP_026629123.1">
    <property type="nucleotide sequence ID" value="XM_026770881.1"/>
</dbReference>
<feature type="compositionally biased region" description="Polar residues" evidence="15">
    <location>
        <begin position="1264"/>
        <end position="1294"/>
    </location>
</feature>
<evidence type="ECO:0000256" key="7">
    <source>
        <dbReference type="ARBA" id="ARBA00022806"/>
    </source>
</evidence>
<dbReference type="SUPFAM" id="SSF52540">
    <property type="entry name" value="P-loop containing nucleoside triphosphate hydrolases"/>
    <property type="match status" value="1"/>
</dbReference>
<dbReference type="GO" id="GO:0003677">
    <property type="term" value="F:DNA binding"/>
    <property type="evidence" value="ECO:0007669"/>
    <property type="project" value="UniProtKB-KW"/>
</dbReference>
<feature type="compositionally biased region" description="Basic and acidic residues" evidence="15">
    <location>
        <begin position="70"/>
        <end position="83"/>
    </location>
</feature>
<evidence type="ECO:0000259" key="18">
    <source>
        <dbReference type="PROSITE" id="PS51194"/>
    </source>
</evidence>
<feature type="region of interest" description="Disordered" evidence="15">
    <location>
        <begin position="1256"/>
        <end position="1342"/>
    </location>
</feature>
<dbReference type="InterPro" id="IPR027417">
    <property type="entry name" value="P-loop_NTPase"/>
</dbReference>
<dbReference type="InterPro" id="IPR011545">
    <property type="entry name" value="DEAD/DEAH_box_helicase_dom"/>
</dbReference>
<dbReference type="InterPro" id="IPR018982">
    <property type="entry name" value="RQC_domain"/>
</dbReference>
<dbReference type="GO" id="GO:0016787">
    <property type="term" value="F:hydrolase activity"/>
    <property type="evidence" value="ECO:0007669"/>
    <property type="project" value="UniProtKB-KW"/>
</dbReference>
<dbReference type="Pfam" id="PF00570">
    <property type="entry name" value="HRDC"/>
    <property type="match status" value="1"/>
</dbReference>
<gene>
    <name evidence="19" type="ORF">BDQ94DRAFT_167733</name>
</gene>
<dbReference type="Pfam" id="PF09382">
    <property type="entry name" value="RQC"/>
    <property type="match status" value="1"/>
</dbReference>
<dbReference type="InterPro" id="IPR002121">
    <property type="entry name" value="HRDC_dom"/>
</dbReference>
<dbReference type="SUPFAM" id="SSF47819">
    <property type="entry name" value="HRDC-like"/>
    <property type="match status" value="1"/>
</dbReference>
<keyword evidence="5" id="KW-0227">DNA damage</keyword>
<dbReference type="GO" id="GO:0009378">
    <property type="term" value="F:four-way junction helicase activity"/>
    <property type="evidence" value="ECO:0007669"/>
    <property type="project" value="TreeGrafter"/>
</dbReference>
<dbReference type="InterPro" id="IPR036388">
    <property type="entry name" value="WH-like_DNA-bd_sf"/>
</dbReference>
<accession>A0A3F3QA68</accession>
<feature type="compositionally biased region" description="Basic and acidic residues" evidence="15">
    <location>
        <begin position="1317"/>
        <end position="1333"/>
    </location>
</feature>
<dbReference type="Pfam" id="PF00270">
    <property type="entry name" value="DEAD"/>
    <property type="match status" value="1"/>
</dbReference>
<dbReference type="InterPro" id="IPR001650">
    <property type="entry name" value="Helicase_C-like"/>
</dbReference>
<feature type="region of interest" description="Disordered" evidence="15">
    <location>
        <begin position="166"/>
        <end position="193"/>
    </location>
</feature>
<dbReference type="PROSITE" id="PS51192">
    <property type="entry name" value="HELICASE_ATP_BIND_1"/>
    <property type="match status" value="1"/>
</dbReference>
<feature type="region of interest" description="Disordered" evidence="15">
    <location>
        <begin position="1488"/>
        <end position="1568"/>
    </location>
</feature>
<dbReference type="PROSITE" id="PS50967">
    <property type="entry name" value="HRDC"/>
    <property type="match status" value="1"/>
</dbReference>
<dbReference type="GO" id="GO:0000724">
    <property type="term" value="P:double-strand break repair via homologous recombination"/>
    <property type="evidence" value="ECO:0007669"/>
    <property type="project" value="TreeGrafter"/>
</dbReference>
<feature type="region of interest" description="Disordered" evidence="15">
    <location>
        <begin position="18"/>
        <end position="139"/>
    </location>
</feature>
<feature type="region of interest" description="Disordered" evidence="15">
    <location>
        <begin position="694"/>
        <end position="713"/>
    </location>
</feature>
<evidence type="ECO:0000256" key="10">
    <source>
        <dbReference type="ARBA" id="ARBA00023204"/>
    </source>
</evidence>
<dbReference type="GO" id="GO:0005694">
    <property type="term" value="C:chromosome"/>
    <property type="evidence" value="ECO:0007669"/>
    <property type="project" value="TreeGrafter"/>
</dbReference>
<dbReference type="SMART" id="SM00490">
    <property type="entry name" value="HELICc"/>
    <property type="match status" value="1"/>
</dbReference>
<evidence type="ECO:0000313" key="19">
    <source>
        <dbReference type="EMBL" id="RDH36101.1"/>
    </source>
</evidence>
<feature type="domain" description="Helicase C-terminal" evidence="18">
    <location>
        <begin position="955"/>
        <end position="1097"/>
    </location>
</feature>
<evidence type="ECO:0000256" key="5">
    <source>
        <dbReference type="ARBA" id="ARBA00022763"/>
    </source>
</evidence>
<evidence type="ECO:0000256" key="1">
    <source>
        <dbReference type="ARBA" id="ARBA00001947"/>
    </source>
</evidence>
<dbReference type="Pfam" id="PF16124">
    <property type="entry name" value="RecQ_Zn_bind"/>
    <property type="match status" value="1"/>
</dbReference>
<feature type="compositionally biased region" description="Polar residues" evidence="15">
    <location>
        <begin position="18"/>
        <end position="42"/>
    </location>
</feature>
<dbReference type="GO" id="GO:0005737">
    <property type="term" value="C:cytoplasm"/>
    <property type="evidence" value="ECO:0007669"/>
    <property type="project" value="TreeGrafter"/>
</dbReference>
<dbReference type="GeneID" id="38139237"/>